<dbReference type="GO" id="GO:0005975">
    <property type="term" value="P:carbohydrate metabolic process"/>
    <property type="evidence" value="ECO:0007669"/>
    <property type="project" value="InterPro"/>
</dbReference>
<dbReference type="InterPro" id="IPR029018">
    <property type="entry name" value="Hex-like_dom2"/>
</dbReference>
<organism evidence="3 4">
    <name type="scientific">Fraxinus pennsylvanica</name>
    <dbReference type="NCBI Taxonomy" id="56036"/>
    <lineage>
        <taxon>Eukaryota</taxon>
        <taxon>Viridiplantae</taxon>
        <taxon>Streptophyta</taxon>
        <taxon>Embryophyta</taxon>
        <taxon>Tracheophyta</taxon>
        <taxon>Spermatophyta</taxon>
        <taxon>Magnoliopsida</taxon>
        <taxon>eudicotyledons</taxon>
        <taxon>Gunneridae</taxon>
        <taxon>Pentapetalae</taxon>
        <taxon>asterids</taxon>
        <taxon>lamiids</taxon>
        <taxon>Lamiales</taxon>
        <taxon>Oleaceae</taxon>
        <taxon>Oleeae</taxon>
        <taxon>Fraxinus</taxon>
    </lineage>
</organism>
<dbReference type="InterPro" id="IPR025705">
    <property type="entry name" value="Beta_hexosaminidase_sua/sub"/>
</dbReference>
<keyword evidence="1" id="KW-0378">Hydrolase</keyword>
<dbReference type="EMBL" id="OU503048">
    <property type="protein sequence ID" value="CAI9774030.1"/>
    <property type="molecule type" value="Genomic_DNA"/>
</dbReference>
<feature type="domain" description="Beta-hexosaminidase eukaryotic type N-terminal" evidence="2">
    <location>
        <begin position="50"/>
        <end position="169"/>
    </location>
</feature>
<sequence>MTFHQILTPICSPDASFSSILSLFPLVNASRNLEHGSHTQLNADDSTPYIWPLPSEFSFGNQTLAVDPNLSLVVSGNGGGSAIVNEAFERYKLIIFKHHSELSNFGRSYDIEKLNLIVHSANEELQLGVDESYSLLVAKRDEHSIIGEITIEASSVYGSLRGLETLSQLCAFDYGTKTVPSVQSTVVHPGQAKI</sequence>
<dbReference type="PANTHER" id="PTHR22600">
    <property type="entry name" value="BETA-HEXOSAMINIDASE"/>
    <property type="match status" value="1"/>
</dbReference>
<evidence type="ECO:0000259" key="2">
    <source>
        <dbReference type="Pfam" id="PF14845"/>
    </source>
</evidence>
<dbReference type="GO" id="GO:0016020">
    <property type="term" value="C:membrane"/>
    <property type="evidence" value="ECO:0007669"/>
    <property type="project" value="TreeGrafter"/>
</dbReference>
<evidence type="ECO:0000313" key="3">
    <source>
        <dbReference type="EMBL" id="CAI9774030.1"/>
    </source>
</evidence>
<dbReference type="AlphaFoldDB" id="A0AAD1ZVM8"/>
<name>A0AAD1ZVM8_9LAMI</name>
<accession>A0AAD1ZVM8</accession>
<evidence type="ECO:0000313" key="4">
    <source>
        <dbReference type="Proteomes" id="UP000834106"/>
    </source>
</evidence>
<evidence type="ECO:0000256" key="1">
    <source>
        <dbReference type="ARBA" id="ARBA00022801"/>
    </source>
</evidence>
<protein>
    <recommendedName>
        <fullName evidence="2">Beta-hexosaminidase eukaryotic type N-terminal domain-containing protein</fullName>
    </recommendedName>
</protein>
<dbReference type="Pfam" id="PF14845">
    <property type="entry name" value="Glycohydro_20b2"/>
    <property type="match status" value="1"/>
</dbReference>
<gene>
    <name evidence="3" type="ORF">FPE_LOCUS21460</name>
</gene>
<dbReference type="PANTHER" id="PTHR22600:SF40">
    <property type="entry name" value="BETA-HEXOSAMINIDASE 1"/>
    <property type="match status" value="1"/>
</dbReference>
<keyword evidence="4" id="KW-1185">Reference proteome</keyword>
<dbReference type="InterPro" id="IPR029019">
    <property type="entry name" value="HEX_eukaryotic_N"/>
</dbReference>
<dbReference type="GO" id="GO:0004563">
    <property type="term" value="F:beta-N-acetylhexosaminidase activity"/>
    <property type="evidence" value="ECO:0007669"/>
    <property type="project" value="InterPro"/>
</dbReference>
<dbReference type="GO" id="GO:0030203">
    <property type="term" value="P:glycosaminoglycan metabolic process"/>
    <property type="evidence" value="ECO:0007669"/>
    <property type="project" value="TreeGrafter"/>
</dbReference>
<reference evidence="3" key="1">
    <citation type="submission" date="2023-05" db="EMBL/GenBank/DDBJ databases">
        <authorList>
            <person name="Huff M."/>
        </authorList>
    </citation>
    <scope>NUCLEOTIDE SEQUENCE</scope>
</reference>
<dbReference type="Proteomes" id="UP000834106">
    <property type="component" value="Chromosome 13"/>
</dbReference>
<dbReference type="SUPFAM" id="SSF55545">
    <property type="entry name" value="beta-N-acetylhexosaminidase-like domain"/>
    <property type="match status" value="1"/>
</dbReference>
<dbReference type="Gene3D" id="3.30.379.10">
    <property type="entry name" value="Chitobiase/beta-hexosaminidase domain 2-like"/>
    <property type="match status" value="1"/>
</dbReference>
<proteinExistence type="predicted"/>